<dbReference type="EMBL" id="WTYV01000004">
    <property type="protein sequence ID" value="MXO72242.1"/>
    <property type="molecule type" value="Genomic_DNA"/>
</dbReference>
<dbReference type="AlphaFoldDB" id="A0A844YYI8"/>
<gene>
    <name evidence="2" type="ORF">GRI99_11450</name>
</gene>
<evidence type="ECO:0000256" key="1">
    <source>
        <dbReference type="SAM" id="SignalP"/>
    </source>
</evidence>
<reference evidence="2 3" key="1">
    <citation type="submission" date="2019-12" db="EMBL/GenBank/DDBJ databases">
        <title>Genomic-based taxomic classification of the family Erythrobacteraceae.</title>
        <authorList>
            <person name="Xu L."/>
        </authorList>
    </citation>
    <scope>NUCLEOTIDE SEQUENCE [LARGE SCALE GENOMIC DNA]</scope>
    <source>
        <strain evidence="2 3">M0322</strain>
    </source>
</reference>
<feature type="signal peptide" evidence="1">
    <location>
        <begin position="1"/>
        <end position="25"/>
    </location>
</feature>
<dbReference type="Proteomes" id="UP000466966">
    <property type="component" value="Unassembled WGS sequence"/>
</dbReference>
<name>A0A844YYI8_9SPHN</name>
<keyword evidence="3" id="KW-1185">Reference proteome</keyword>
<protein>
    <submittedName>
        <fullName evidence="2">Uncharacterized protein</fullName>
    </submittedName>
</protein>
<evidence type="ECO:0000313" key="3">
    <source>
        <dbReference type="Proteomes" id="UP000466966"/>
    </source>
</evidence>
<accession>A0A844YYI8</accession>
<feature type="chain" id="PRO_5032383195" evidence="1">
    <location>
        <begin position="26"/>
        <end position="179"/>
    </location>
</feature>
<evidence type="ECO:0000313" key="2">
    <source>
        <dbReference type="EMBL" id="MXO72242.1"/>
    </source>
</evidence>
<sequence length="179" mass="19198">MFAQRVAIVLAGSSALACLPAPAFAQVPEGVTLNILRECSRIDDPSARLACYDNNMRAAGGQARNTIPGQVQVQGGGAVSTDGRPAGFGREDLPVPQAAQAQSYGPDEITATVTEVTQRGPGIYLLTLEGDAQWVFTEGVSMSYNPPRRGSRVEIMRGAMDSFLLRFDNQESVRVRRVQ</sequence>
<organism evidence="2 3">
    <name type="scientific">Alteraurantiacibacter buctensis</name>
    <dbReference type="NCBI Taxonomy" id="1503981"/>
    <lineage>
        <taxon>Bacteria</taxon>
        <taxon>Pseudomonadati</taxon>
        <taxon>Pseudomonadota</taxon>
        <taxon>Alphaproteobacteria</taxon>
        <taxon>Sphingomonadales</taxon>
        <taxon>Erythrobacteraceae</taxon>
        <taxon>Alteraurantiacibacter</taxon>
    </lineage>
</organism>
<dbReference type="OrthoDB" id="7596780at2"/>
<dbReference type="RefSeq" id="WP_160772163.1">
    <property type="nucleotide sequence ID" value="NZ_WTYV01000004.1"/>
</dbReference>
<keyword evidence="1" id="KW-0732">Signal</keyword>
<dbReference type="PROSITE" id="PS51257">
    <property type="entry name" value="PROKAR_LIPOPROTEIN"/>
    <property type="match status" value="1"/>
</dbReference>
<proteinExistence type="predicted"/>
<comment type="caution">
    <text evidence="2">The sequence shown here is derived from an EMBL/GenBank/DDBJ whole genome shotgun (WGS) entry which is preliminary data.</text>
</comment>